<dbReference type="CDD" id="cd00085">
    <property type="entry name" value="HNHc"/>
    <property type="match status" value="1"/>
</dbReference>
<dbReference type="GO" id="GO:0008270">
    <property type="term" value="F:zinc ion binding"/>
    <property type="evidence" value="ECO:0007669"/>
    <property type="project" value="InterPro"/>
</dbReference>
<name>A0A0S7YGY8_UNCT6</name>
<gene>
    <name evidence="2" type="ORF">AMJ52_03840</name>
</gene>
<evidence type="ECO:0000313" key="2">
    <source>
        <dbReference type="EMBL" id="KPJ73372.1"/>
    </source>
</evidence>
<dbReference type="AlphaFoldDB" id="A0A0S7YGY8"/>
<evidence type="ECO:0000259" key="1">
    <source>
        <dbReference type="Pfam" id="PF01844"/>
    </source>
</evidence>
<sequence>MITFKRNPWTRDELILALDLYTRYNPSRISKHHREIIALSKILKKLPLHKKIQDRKRFRNPNSVYMKLQTFMSCDPHTKATGLTHVSKLEISIWKEFSQDLAILNKIAVAIRQLAKSAVIKSLNTVYAEESDAPAGKLLFRLHKKCEDRPKLVQKKKKRARILKCEICSFDFEKTYGPVGKGFIEMHHKVPLFQLRPTRKTRLSDLILVCSNCHHILHRMLQVSSTAKLHLLKPNR</sequence>
<comment type="caution">
    <text evidence="2">The sequence shown here is derived from an EMBL/GenBank/DDBJ whole genome shotgun (WGS) entry which is preliminary data.</text>
</comment>
<protein>
    <recommendedName>
        <fullName evidence="1">HNH domain-containing protein</fullName>
    </recommendedName>
</protein>
<evidence type="ECO:0000313" key="3">
    <source>
        <dbReference type="Proteomes" id="UP000051012"/>
    </source>
</evidence>
<reference evidence="2 3" key="1">
    <citation type="journal article" date="2015" name="Microbiome">
        <title>Genomic resolution of linkages in carbon, nitrogen, and sulfur cycling among widespread estuary sediment bacteria.</title>
        <authorList>
            <person name="Baker B.J."/>
            <person name="Lazar C.S."/>
            <person name="Teske A.P."/>
            <person name="Dick G.J."/>
        </authorList>
    </citation>
    <scope>NUCLEOTIDE SEQUENCE [LARGE SCALE GENOMIC DNA]</scope>
    <source>
        <strain evidence="2">DG_78</strain>
    </source>
</reference>
<feature type="domain" description="HNH" evidence="1">
    <location>
        <begin position="165"/>
        <end position="218"/>
    </location>
</feature>
<dbReference type="Proteomes" id="UP000051012">
    <property type="component" value="Unassembled WGS sequence"/>
</dbReference>
<dbReference type="EMBL" id="LJNI01000035">
    <property type="protein sequence ID" value="KPJ73372.1"/>
    <property type="molecule type" value="Genomic_DNA"/>
</dbReference>
<dbReference type="GO" id="GO:0004519">
    <property type="term" value="F:endonuclease activity"/>
    <property type="evidence" value="ECO:0007669"/>
    <property type="project" value="InterPro"/>
</dbReference>
<organism evidence="2 3">
    <name type="scientific">candidate division TA06 bacterium DG_78</name>
    <dbReference type="NCBI Taxonomy" id="1703772"/>
    <lineage>
        <taxon>Bacteria</taxon>
        <taxon>Bacteria division TA06</taxon>
    </lineage>
</organism>
<dbReference type="InterPro" id="IPR003615">
    <property type="entry name" value="HNH_nuc"/>
</dbReference>
<accession>A0A0S7YGY8</accession>
<dbReference type="Pfam" id="PF01844">
    <property type="entry name" value="HNH"/>
    <property type="match status" value="1"/>
</dbReference>
<dbReference type="GO" id="GO:0003676">
    <property type="term" value="F:nucleic acid binding"/>
    <property type="evidence" value="ECO:0007669"/>
    <property type="project" value="InterPro"/>
</dbReference>
<dbReference type="InterPro" id="IPR002711">
    <property type="entry name" value="HNH"/>
</dbReference>
<proteinExistence type="predicted"/>